<dbReference type="EMBL" id="LFIV01000005">
    <property type="protein sequence ID" value="KZL77896.1"/>
    <property type="molecule type" value="Genomic_DNA"/>
</dbReference>
<evidence type="ECO:0000256" key="3">
    <source>
        <dbReference type="SAM" id="MobiDB-lite"/>
    </source>
</evidence>
<dbReference type="Proteomes" id="UP000076552">
    <property type="component" value="Unassembled WGS sequence"/>
</dbReference>
<accession>A0A166YP80</accession>
<dbReference type="GO" id="GO:0070475">
    <property type="term" value="P:rRNA base methylation"/>
    <property type="evidence" value="ECO:0007669"/>
    <property type="project" value="TreeGrafter"/>
</dbReference>
<feature type="region of interest" description="Disordered" evidence="3">
    <location>
        <begin position="1"/>
        <end position="88"/>
    </location>
</feature>
<proteinExistence type="predicted"/>
<organism evidence="4 5">
    <name type="scientific">Colletotrichum tofieldiae</name>
    <dbReference type="NCBI Taxonomy" id="708197"/>
    <lineage>
        <taxon>Eukaryota</taxon>
        <taxon>Fungi</taxon>
        <taxon>Dikarya</taxon>
        <taxon>Ascomycota</taxon>
        <taxon>Pezizomycotina</taxon>
        <taxon>Sordariomycetes</taxon>
        <taxon>Hypocreomycetidae</taxon>
        <taxon>Glomerellales</taxon>
        <taxon>Glomerellaceae</taxon>
        <taxon>Colletotrichum</taxon>
        <taxon>Colletotrichum spaethianum species complex</taxon>
    </lineage>
</organism>
<evidence type="ECO:0000256" key="1">
    <source>
        <dbReference type="ARBA" id="ARBA00022603"/>
    </source>
</evidence>
<evidence type="ECO:0000313" key="4">
    <source>
        <dbReference type="EMBL" id="KZL77896.1"/>
    </source>
</evidence>
<dbReference type="Gene3D" id="3.40.50.150">
    <property type="entry name" value="Vaccinia Virus protein VP39"/>
    <property type="match status" value="1"/>
</dbReference>
<dbReference type="GO" id="GO:0008168">
    <property type="term" value="F:methyltransferase activity"/>
    <property type="evidence" value="ECO:0007669"/>
    <property type="project" value="UniProtKB-KW"/>
</dbReference>
<keyword evidence="1" id="KW-0489">Methyltransferase</keyword>
<evidence type="ECO:0000256" key="2">
    <source>
        <dbReference type="ARBA" id="ARBA00022679"/>
    </source>
</evidence>
<dbReference type="SUPFAM" id="SSF53335">
    <property type="entry name" value="S-adenosyl-L-methionine-dependent methyltransferases"/>
    <property type="match status" value="1"/>
</dbReference>
<dbReference type="InterPro" id="IPR010286">
    <property type="entry name" value="METTL16/RlmF"/>
</dbReference>
<reference evidence="4 5" key="1">
    <citation type="submission" date="2015-06" db="EMBL/GenBank/DDBJ databases">
        <title>Survival trade-offs in plant roots during colonization by closely related pathogenic and mutualistic fungi.</title>
        <authorList>
            <person name="Hacquard S."/>
            <person name="Kracher B."/>
            <person name="Hiruma K."/>
            <person name="Weinman A."/>
            <person name="Muench P."/>
            <person name="Garrido Oter R."/>
            <person name="Ver Loren van Themaat E."/>
            <person name="Dallerey J.-F."/>
            <person name="Damm U."/>
            <person name="Henrissat B."/>
            <person name="Lespinet O."/>
            <person name="Thon M."/>
            <person name="Kemen E."/>
            <person name="McHardy A.C."/>
            <person name="Schulze-Lefert P."/>
            <person name="O'Connell R.J."/>
        </authorList>
    </citation>
    <scope>NUCLEOTIDE SEQUENCE [LARGE SCALE GENOMIC DNA]</scope>
    <source>
        <strain evidence="4 5">0861</strain>
    </source>
</reference>
<dbReference type="PANTHER" id="PTHR13393:SF0">
    <property type="entry name" value="RNA N6-ADENOSINE-METHYLTRANSFERASE METTL16"/>
    <property type="match status" value="1"/>
</dbReference>
<dbReference type="Pfam" id="PF05971">
    <property type="entry name" value="Methyltransf_10"/>
    <property type="match status" value="1"/>
</dbReference>
<comment type="caution">
    <text evidence="4">The sequence shown here is derived from an EMBL/GenBank/DDBJ whole genome shotgun (WGS) entry which is preliminary data.</text>
</comment>
<protein>
    <submittedName>
        <fullName evidence="4">DUF890 domain-containing protein</fullName>
    </submittedName>
</protein>
<gene>
    <name evidence="4" type="ORF">CT0861_02753</name>
</gene>
<dbReference type="PANTHER" id="PTHR13393">
    <property type="entry name" value="SAM-DEPENDENT METHYLTRANSFERASE"/>
    <property type="match status" value="1"/>
</dbReference>
<keyword evidence="5" id="KW-1185">Reference proteome</keyword>
<dbReference type="STRING" id="708197.A0A166YP80"/>
<name>A0A166YP80_9PEZI</name>
<dbReference type="InterPro" id="IPR029063">
    <property type="entry name" value="SAM-dependent_MTases_sf"/>
</dbReference>
<dbReference type="AlphaFoldDB" id="A0A166YP80"/>
<keyword evidence="2" id="KW-0808">Transferase</keyword>
<evidence type="ECO:0000313" key="5">
    <source>
        <dbReference type="Proteomes" id="UP000076552"/>
    </source>
</evidence>
<sequence length="824" mass="92123">MNIQPVATSSAPYNGPGAYPTAPLGGPPGFDQYSRPPQSTTPTAPYPGQGYGGPPPGVASGVNVQPPVEHMAGPAAYPTPHSQQASVVEAPRPAAALNPLATTTQDLKSVKTSTQFALREYLSLQRKRSRLDGATSLELENQIRTQGRILLGDLKFLRKEVGALIKDGENHRWRNWLIGGAVATFIPAVKRIFRRSSDKSDDQLQASNSTEYAFWRSKALVARIKDSLLGRNSFASIAFFVFAVLYVFTNEVSLQVAKTVSKRLKRLSAKIERGDSEVVEQDMKLLEGWRWRVLMWGQLQVPQVTKFIQSPFPSEERTRHTIGIPHHCSVAKFKIAPPIFRSSICVILLHKNSNFKMKNKKRRHSGEEPRQTSDASLQNAIQHAGCGSSNVRPQEPGTHADIYYRNLYSIEPDFGKMGREDPNFRAMLKGGNLDFNDPAAVMQLTKTLLKIDFGLRIELPEDRLCPPVPNRHNYILWLKGLLDSTTYDAPDQRVVGLDIGTGASCIYPLLGCTQRPWSFFATDIDSKSLACAKKNVELNDLHNRISVVARTPQDRLVPLDEIGVDKLSFAMTNPPFYTSEKDLIDSAKQKSRPPLTACTGATVEMVTDGGEVNFVGKVLEESLVLRERVQWYTSMFGKQSSLEEFVNILREKGIDNYAVTEFIQGNKTRRWAIAWSFGPMRPSEEVARGMKAAVWKRILPKAVEPEVVSFPLDTGAGKLGDKIQELMSALDLISWEWNREKLSGVGRARENVWSRAWRRRKMREDHEGKSANVMVESEVCKFGFGVTLQIGRESIAVHCRWREGHDQAIFESFSGFLKTRLTVL</sequence>
<feature type="compositionally biased region" description="Polar residues" evidence="3">
    <location>
        <begin position="1"/>
        <end position="12"/>
    </location>
</feature>
<feature type="region of interest" description="Disordered" evidence="3">
    <location>
        <begin position="357"/>
        <end position="377"/>
    </location>
</feature>
<dbReference type="GO" id="GO:0005634">
    <property type="term" value="C:nucleus"/>
    <property type="evidence" value="ECO:0007669"/>
    <property type="project" value="TreeGrafter"/>
</dbReference>